<comment type="caution">
    <text evidence="2">The sequence shown here is derived from an EMBL/GenBank/DDBJ whole genome shotgun (WGS) entry which is preliminary data.</text>
</comment>
<sequence length="125" mass="14082">MSATQKPTPPSSTSNFISIFDAASKEYKKLTRQDLETHPFSAVLDNCESPDAVLAIFKKQANAFDEFRNGDDRITKWLNPIVHILFTFSATLGEGIGLVSLEQCLFLYVTLSHCFYLFSLFHLGR</sequence>
<keyword evidence="1" id="KW-0812">Transmembrane</keyword>
<protein>
    <submittedName>
        <fullName evidence="2">Uncharacterized protein</fullName>
    </submittedName>
</protein>
<evidence type="ECO:0000313" key="2">
    <source>
        <dbReference type="EMBL" id="KAI0291193.1"/>
    </source>
</evidence>
<dbReference type="Proteomes" id="UP001203297">
    <property type="component" value="Unassembled WGS sequence"/>
</dbReference>
<reference evidence="2" key="1">
    <citation type="journal article" date="2022" name="New Phytol.">
        <title>Evolutionary transition to the ectomycorrhizal habit in the genomes of a hyperdiverse lineage of mushroom-forming fungi.</title>
        <authorList>
            <person name="Looney B."/>
            <person name="Miyauchi S."/>
            <person name="Morin E."/>
            <person name="Drula E."/>
            <person name="Courty P.E."/>
            <person name="Kohler A."/>
            <person name="Kuo A."/>
            <person name="LaButti K."/>
            <person name="Pangilinan J."/>
            <person name="Lipzen A."/>
            <person name="Riley R."/>
            <person name="Andreopoulos W."/>
            <person name="He G."/>
            <person name="Johnson J."/>
            <person name="Nolan M."/>
            <person name="Tritt A."/>
            <person name="Barry K.W."/>
            <person name="Grigoriev I.V."/>
            <person name="Nagy L.G."/>
            <person name="Hibbett D."/>
            <person name="Henrissat B."/>
            <person name="Matheny P.B."/>
            <person name="Labbe J."/>
            <person name="Martin F.M."/>
        </authorList>
    </citation>
    <scope>NUCLEOTIDE SEQUENCE</scope>
    <source>
        <strain evidence="2">BPL690</strain>
    </source>
</reference>
<organism evidence="2 3">
    <name type="scientific">Multifurca ochricompacta</name>
    <dbReference type="NCBI Taxonomy" id="376703"/>
    <lineage>
        <taxon>Eukaryota</taxon>
        <taxon>Fungi</taxon>
        <taxon>Dikarya</taxon>
        <taxon>Basidiomycota</taxon>
        <taxon>Agaricomycotina</taxon>
        <taxon>Agaricomycetes</taxon>
        <taxon>Russulales</taxon>
        <taxon>Russulaceae</taxon>
        <taxon>Multifurca</taxon>
    </lineage>
</organism>
<evidence type="ECO:0000313" key="3">
    <source>
        <dbReference type="Proteomes" id="UP001203297"/>
    </source>
</evidence>
<feature type="transmembrane region" description="Helical" evidence="1">
    <location>
        <begin position="105"/>
        <end position="123"/>
    </location>
</feature>
<dbReference type="AlphaFoldDB" id="A0AAD4QJ85"/>
<proteinExistence type="predicted"/>
<evidence type="ECO:0000256" key="1">
    <source>
        <dbReference type="SAM" id="Phobius"/>
    </source>
</evidence>
<name>A0AAD4QJ85_9AGAM</name>
<accession>A0AAD4QJ85</accession>
<keyword evidence="1" id="KW-1133">Transmembrane helix</keyword>
<gene>
    <name evidence="2" type="ORF">B0F90DRAFT_1778802</name>
</gene>
<keyword evidence="1" id="KW-0472">Membrane</keyword>
<keyword evidence="3" id="KW-1185">Reference proteome</keyword>
<feature type="transmembrane region" description="Helical" evidence="1">
    <location>
        <begin position="77"/>
        <end position="99"/>
    </location>
</feature>
<dbReference type="EMBL" id="WTXG01000170">
    <property type="protein sequence ID" value="KAI0291193.1"/>
    <property type="molecule type" value="Genomic_DNA"/>
</dbReference>